<dbReference type="PROSITE" id="PS50994">
    <property type="entry name" value="INTEGRASE"/>
    <property type="match status" value="1"/>
</dbReference>
<dbReference type="Proteomes" id="UP000005207">
    <property type="component" value="Linkage group LG4"/>
</dbReference>
<evidence type="ECO:0000313" key="8">
    <source>
        <dbReference type="Ensembl" id="ENSONIP00000034400.1"/>
    </source>
</evidence>
<evidence type="ECO:0000259" key="7">
    <source>
        <dbReference type="PROSITE" id="PS50994"/>
    </source>
</evidence>
<dbReference type="Pfam" id="PF00665">
    <property type="entry name" value="rve"/>
    <property type="match status" value="1"/>
</dbReference>
<dbReference type="FunFam" id="3.10.20.370:FF:000001">
    <property type="entry name" value="Retrovirus-related Pol polyprotein from transposon 17.6-like protein"/>
    <property type="match status" value="1"/>
</dbReference>
<dbReference type="PANTHER" id="PTHR37984:SF15">
    <property type="entry name" value="INTEGRASE CATALYTIC DOMAIN-CONTAINING PROTEIN"/>
    <property type="match status" value="1"/>
</dbReference>
<keyword evidence="5" id="KW-0732">Signal</keyword>
<dbReference type="Pfam" id="PF00078">
    <property type="entry name" value="RVT_1"/>
    <property type="match status" value="1"/>
</dbReference>
<dbReference type="InterPro" id="IPR000477">
    <property type="entry name" value="RT_dom"/>
</dbReference>
<dbReference type="OMA" id="ECAFQRM"/>
<dbReference type="PROSITE" id="PS50878">
    <property type="entry name" value="RT_POL"/>
    <property type="match status" value="1"/>
</dbReference>
<evidence type="ECO:0000259" key="6">
    <source>
        <dbReference type="PROSITE" id="PS50878"/>
    </source>
</evidence>
<dbReference type="InParanoid" id="A0A669BJ37"/>
<evidence type="ECO:0000256" key="3">
    <source>
        <dbReference type="ARBA" id="ARBA00039658"/>
    </source>
</evidence>
<dbReference type="FunFam" id="3.30.420.10:FF:000269">
    <property type="entry name" value="Uncharacterized protein"/>
    <property type="match status" value="1"/>
</dbReference>
<dbReference type="InterPro" id="IPR036397">
    <property type="entry name" value="RNaseH_sf"/>
</dbReference>
<evidence type="ECO:0000256" key="1">
    <source>
        <dbReference type="ARBA" id="ARBA00010879"/>
    </source>
</evidence>
<evidence type="ECO:0000256" key="4">
    <source>
        <dbReference type="SAM" id="MobiDB-lite"/>
    </source>
</evidence>
<dbReference type="Gene3D" id="1.10.340.70">
    <property type="match status" value="1"/>
</dbReference>
<dbReference type="GO" id="GO:0015074">
    <property type="term" value="P:DNA integration"/>
    <property type="evidence" value="ECO:0007669"/>
    <property type="project" value="InterPro"/>
</dbReference>
<dbReference type="Gene3D" id="3.10.20.370">
    <property type="match status" value="1"/>
</dbReference>
<dbReference type="FunFam" id="3.30.70.270:FF:000020">
    <property type="entry name" value="Transposon Tf2-6 polyprotein-like Protein"/>
    <property type="match status" value="1"/>
</dbReference>
<dbReference type="GeneTree" id="ENSGT01100000263500"/>
<dbReference type="Pfam" id="PF17921">
    <property type="entry name" value="Integrase_H2C2"/>
    <property type="match status" value="1"/>
</dbReference>
<reference evidence="8" key="2">
    <citation type="submission" date="2025-08" db="UniProtKB">
        <authorList>
            <consortium name="Ensembl"/>
        </authorList>
    </citation>
    <scope>IDENTIFICATION</scope>
</reference>
<dbReference type="GO" id="GO:0004523">
    <property type="term" value="F:RNA-DNA hybrid ribonuclease activity"/>
    <property type="evidence" value="ECO:0007669"/>
    <property type="project" value="UniProtKB-EC"/>
</dbReference>
<dbReference type="SUPFAM" id="SSF53098">
    <property type="entry name" value="Ribonuclease H-like"/>
    <property type="match status" value="1"/>
</dbReference>
<feature type="domain" description="Reverse transcriptase" evidence="6">
    <location>
        <begin position="302"/>
        <end position="481"/>
    </location>
</feature>
<dbReference type="Ensembl" id="ENSONIT00000033386.1">
    <property type="protein sequence ID" value="ENSONIP00000034400.1"/>
    <property type="gene ID" value="ENSONIG00000030523.1"/>
</dbReference>
<dbReference type="InterPro" id="IPR043502">
    <property type="entry name" value="DNA/RNA_pol_sf"/>
</dbReference>
<dbReference type="FunFam" id="1.10.340.70:FF:000001">
    <property type="entry name" value="Retrovirus-related Pol polyprotein from transposon gypsy-like Protein"/>
    <property type="match status" value="1"/>
</dbReference>
<reference evidence="9" key="1">
    <citation type="submission" date="2012-01" db="EMBL/GenBank/DDBJ databases">
        <title>The Genome Sequence of Oreochromis niloticus (Nile Tilapia).</title>
        <authorList>
            <consortium name="Broad Institute Genome Assembly Team"/>
            <consortium name="Broad Institute Sequencing Platform"/>
            <person name="Di Palma F."/>
            <person name="Johnson J."/>
            <person name="Lander E.S."/>
            <person name="Lindblad-Toh K."/>
        </authorList>
    </citation>
    <scope>NUCLEOTIDE SEQUENCE [LARGE SCALE GENOMIC DNA]</scope>
</reference>
<dbReference type="Gene3D" id="3.10.10.10">
    <property type="entry name" value="HIV Type 1 Reverse Transcriptase, subunit A, domain 1"/>
    <property type="match status" value="1"/>
</dbReference>
<feature type="signal peptide" evidence="5">
    <location>
        <begin position="1"/>
        <end position="21"/>
    </location>
</feature>
<dbReference type="InterPro" id="IPR012337">
    <property type="entry name" value="RNaseH-like_sf"/>
</dbReference>
<dbReference type="InterPro" id="IPR050951">
    <property type="entry name" value="Retrovirus_Pol_polyprotein"/>
</dbReference>
<accession>A0A669BJ37</accession>
<evidence type="ECO:0000313" key="9">
    <source>
        <dbReference type="Proteomes" id="UP000005207"/>
    </source>
</evidence>
<dbReference type="CDD" id="cd09274">
    <property type="entry name" value="RNase_HI_RT_Ty3"/>
    <property type="match status" value="1"/>
</dbReference>
<dbReference type="InterPro" id="IPR043128">
    <property type="entry name" value="Rev_trsase/Diguanyl_cyclase"/>
</dbReference>
<dbReference type="InterPro" id="IPR041577">
    <property type="entry name" value="RT_RNaseH_2"/>
</dbReference>
<sequence length="1377" mass="155001">MLGTLRLKFSSLKLLVAQTSASTRIALVSPDQSYNDKFSLLVGTNVLGPMIQDCQKKGGAKFLQTLPIDTNWVMAYTECFKQADPQADEVKALRVALSSKVPVHLKPGEVYTLKAICHTKPGSDKFQALVCSSEDTPTPGGLIIYDQIVDVKPMSHCKFKVAVKNASRRGITLYPGTAIAECTPIDWAVPVALSDLNPQPKDAPLQAHSLLASHREDGSQSAVPLGLDFGDSPISPQFKEHIQARILKEASDAFSKHDLDVGSVTGVSHRIELEPHVPFKERTRRVSPADFNDLKRHLQDLLAAGIIEESHSPYASPVVLVRKKNGELRMVVDYRRLNNLTKKDAYPLPRIEETFTLLSGSKWFTVLDLKSGYYQLEVEPCDRPKTAFTTPFGTWQFRRMPQGLTNSPATFQWTMEKVMEGINLQEVVAFLDDLIIFSNSLEEHEERVMKVLKRIAEFGLKLSPSKCKFFQTSVKYLGHVISAQGIQPDPDKIAAVKDWPCPQTAKELWSFLGFTGYYRRFVRDYSCIVRPLNDLLKGELAPRHKGQKHWPRTKSPSLGGKWTPACQTAFDLIVEKLISAPVLAFANWQLPYVLHTDASMSGLGAALYQVQDGQTRVVAYASRGLSKSEKKYPVHKLEFLALKWAVSEKFHDYLYGANFKVLTDNNPLTYVLTSAKLDATSHRWLAALSLYNFDIHYKSGQHNTDADGLSRRPHGPSEEDEESLETDRKISSMLECASLSPEEFKVLDGEAMSTVCKRHSVNVNTILGEGTQTVDTVIPAVETLLCNDSAVPDDLEDPVPIPGQSALPGMSMADWYQLQRNDSSLARVIGILETGDETFDRRSEEPEVVLFLREKSKLCLVEGVLYRKVFDQKGEAFHQLVIPDSHRERAFQGVHDETGHMGIERTLELARARFYWPKMASYIENKCKTCERCVRRKARVQKASKLVNIKVSGPLELVCIDFLTIEPDSRDTRNILVLTDHFTKYAQAYPTRDQTAKTVSTVLWENFISHYGFPRRIHSDQGACFESEIVAELCKLAGITKSRTTPYHPRGNPVERFNRTLLDLLGTLEDKKKEEWRKYVRPLVHAYNCTKHDATGEAPFLLMFGREPRLPIDLCFGLSPRGHSTRTHIQYVRELKSRLKYAYDLASRNAEKRQLLNKRRWDAKVTALPLEVGDRVLVRNLSLRKKHKISDKWEPIVHIVVKQPDESIPVYVIRPEDAEGRERVLHRDMLLPCGFLPVNLQCDSQDVLISSVQPLMRADAGSNTEETQLEEEFEQDEEITLTSSQFPDNDLMADQRDVLGEQEASQPQYPLNPGAPEFILDLTGSEAANAEEVLSPAPTCGRPQRRRVPPAYLSDYQQQIVGLVHSLSGDSDGDVTL</sequence>
<dbReference type="Gene3D" id="3.30.70.270">
    <property type="match status" value="2"/>
</dbReference>
<evidence type="ECO:0000256" key="5">
    <source>
        <dbReference type="SAM" id="SignalP"/>
    </source>
</evidence>
<feature type="region of interest" description="Disordered" evidence="4">
    <location>
        <begin position="703"/>
        <end position="727"/>
    </location>
</feature>
<feature type="domain" description="Integrase catalytic" evidence="7">
    <location>
        <begin position="950"/>
        <end position="1107"/>
    </location>
</feature>
<dbReference type="GO" id="GO:0003676">
    <property type="term" value="F:nucleic acid binding"/>
    <property type="evidence" value="ECO:0007669"/>
    <property type="project" value="InterPro"/>
</dbReference>
<dbReference type="InterPro" id="IPR001584">
    <property type="entry name" value="Integrase_cat-core"/>
</dbReference>
<dbReference type="CDD" id="cd01647">
    <property type="entry name" value="RT_LTR"/>
    <property type="match status" value="1"/>
</dbReference>
<dbReference type="PANTHER" id="PTHR37984">
    <property type="entry name" value="PROTEIN CBG26694"/>
    <property type="match status" value="1"/>
</dbReference>
<proteinExistence type="inferred from homology"/>
<dbReference type="Gene3D" id="3.30.420.10">
    <property type="entry name" value="Ribonuclease H-like superfamily/Ribonuclease H"/>
    <property type="match status" value="1"/>
</dbReference>
<dbReference type="Pfam" id="PF17919">
    <property type="entry name" value="RT_RNaseH_2"/>
    <property type="match status" value="1"/>
</dbReference>
<organism evidence="8 9">
    <name type="scientific">Oreochromis niloticus</name>
    <name type="common">Nile tilapia</name>
    <name type="synonym">Tilapia nilotica</name>
    <dbReference type="NCBI Taxonomy" id="8128"/>
    <lineage>
        <taxon>Eukaryota</taxon>
        <taxon>Metazoa</taxon>
        <taxon>Chordata</taxon>
        <taxon>Craniata</taxon>
        <taxon>Vertebrata</taxon>
        <taxon>Euteleostomi</taxon>
        <taxon>Actinopterygii</taxon>
        <taxon>Neopterygii</taxon>
        <taxon>Teleostei</taxon>
        <taxon>Neoteleostei</taxon>
        <taxon>Acanthomorphata</taxon>
        <taxon>Ovalentaria</taxon>
        <taxon>Cichlomorphae</taxon>
        <taxon>Cichliformes</taxon>
        <taxon>Cichlidae</taxon>
        <taxon>African cichlids</taxon>
        <taxon>Pseudocrenilabrinae</taxon>
        <taxon>Oreochromini</taxon>
        <taxon>Oreochromis</taxon>
    </lineage>
</organism>
<dbReference type="InterPro" id="IPR041588">
    <property type="entry name" value="Integrase_H2C2"/>
</dbReference>
<comment type="similarity">
    <text evidence="1">Belongs to the beta type-B retroviral polymerase family. HERV class-II K(HML-2) pol subfamily.</text>
</comment>
<protein>
    <recommendedName>
        <fullName evidence="3">Gypsy retrotransposon integrase-like protein 1</fullName>
        <ecNumber evidence="2">3.1.26.4</ecNumber>
    </recommendedName>
</protein>
<reference evidence="8" key="3">
    <citation type="submission" date="2025-09" db="UniProtKB">
        <authorList>
            <consortium name="Ensembl"/>
        </authorList>
    </citation>
    <scope>IDENTIFICATION</scope>
</reference>
<feature type="chain" id="PRO_5025598742" description="Gypsy retrotransposon integrase-like protein 1" evidence="5">
    <location>
        <begin position="22"/>
        <end position="1377"/>
    </location>
</feature>
<dbReference type="EC" id="3.1.26.4" evidence="2"/>
<dbReference type="SUPFAM" id="SSF56672">
    <property type="entry name" value="DNA/RNA polymerases"/>
    <property type="match status" value="1"/>
</dbReference>
<name>A0A669BJ37_ORENI</name>
<evidence type="ECO:0000256" key="2">
    <source>
        <dbReference type="ARBA" id="ARBA00012180"/>
    </source>
</evidence>
<keyword evidence="9" id="KW-1185">Reference proteome</keyword>